<dbReference type="RefSeq" id="WP_023353587.1">
    <property type="nucleotide sequence ID" value="NZ_KI535366.1"/>
</dbReference>
<comment type="caution">
    <text evidence="4">The sequence shown here is derived from an EMBL/GenBank/DDBJ whole genome shotgun (WGS) entry which is preliminary data.</text>
</comment>
<reference evidence="4 5" key="1">
    <citation type="submission" date="2013-06" db="EMBL/GenBank/DDBJ databases">
        <authorList>
            <person name="Weinstock G."/>
            <person name="Sodergren E."/>
            <person name="Clifton S."/>
            <person name="Fulton L."/>
            <person name="Fulton B."/>
            <person name="Courtney L."/>
            <person name="Fronick C."/>
            <person name="Harrison M."/>
            <person name="Strong C."/>
            <person name="Farmer C."/>
            <person name="Delahaunty K."/>
            <person name="Markovic C."/>
            <person name="Hall O."/>
            <person name="Minx P."/>
            <person name="Tomlinson C."/>
            <person name="Mitreva M."/>
            <person name="Nelson J."/>
            <person name="Hou S."/>
            <person name="Wollam A."/>
            <person name="Pepin K.H."/>
            <person name="Johnson M."/>
            <person name="Bhonagiri V."/>
            <person name="Nash W.E."/>
            <person name="Warren W."/>
            <person name="Chinwalla A."/>
            <person name="Mardis E.R."/>
            <person name="Wilson R.K."/>
        </authorList>
    </citation>
    <scope>NUCLEOTIDE SEQUENCE [LARGE SCALE GENOMIC DNA]</scope>
    <source>
        <strain evidence="4 5">ATCC 51271</strain>
    </source>
</reference>
<dbReference type="InterPro" id="IPR025389">
    <property type="entry name" value="DUF4300"/>
</dbReference>
<feature type="region of interest" description="Disordered" evidence="1">
    <location>
        <begin position="27"/>
        <end position="77"/>
    </location>
</feature>
<keyword evidence="2" id="KW-0732">Signal</keyword>
<dbReference type="EMBL" id="ACIL03000005">
    <property type="protein sequence ID" value="ESL04347.1"/>
    <property type="molecule type" value="Genomic_DNA"/>
</dbReference>
<feature type="domain" description="DUF4300" evidence="3">
    <location>
        <begin position="70"/>
        <end position="309"/>
    </location>
</feature>
<gene>
    <name evidence="4" type="ORF">GCWU0000282_000697</name>
</gene>
<sequence>MKKYNKIITLCLCAALAFGITACGSGQEKKEISKEVSKVTSQESSRRTSQGVSKEASSKTSNEVSKEEPTYSNMAGKESAEEVKALLEAQLDKDSVENYMKQVNEYNEIVGSVGLQGDFTKFGTTEYDVEKISNLWKEKKGDFVGTNCRLNSFFLLKNNIKVPSIKSDSELLFLDNDSIDKGKLLNAKDKEAFNVLFSRVKTEATEDVKVHAKNMEKYFENIKFDENARMLSVVLHDNLDGEYLFVGHVGVMVPDKEGFLFVEKLTFEEPYQAIKFASKEECYKYLQGKYADYTGEGLAKPFVMDNNKMVEVK</sequence>
<dbReference type="STRING" id="592026.GCWU0000282_000697"/>
<dbReference type="Proteomes" id="UP000018227">
    <property type="component" value="Unassembled WGS sequence"/>
</dbReference>
<evidence type="ECO:0000313" key="5">
    <source>
        <dbReference type="Proteomes" id="UP000018227"/>
    </source>
</evidence>
<evidence type="ECO:0000313" key="4">
    <source>
        <dbReference type="EMBL" id="ESL04347.1"/>
    </source>
</evidence>
<dbReference type="OrthoDB" id="3267930at2"/>
<evidence type="ECO:0000256" key="1">
    <source>
        <dbReference type="SAM" id="MobiDB-lite"/>
    </source>
</evidence>
<evidence type="ECO:0000259" key="3">
    <source>
        <dbReference type="Pfam" id="PF14133"/>
    </source>
</evidence>
<feature type="compositionally biased region" description="Polar residues" evidence="1">
    <location>
        <begin position="40"/>
        <end position="52"/>
    </location>
</feature>
<feature type="chain" id="PRO_5039265446" description="DUF4300 domain-containing protein" evidence="2">
    <location>
        <begin position="23"/>
        <end position="313"/>
    </location>
</feature>
<dbReference type="Pfam" id="PF14133">
    <property type="entry name" value="DUF4300"/>
    <property type="match status" value="1"/>
</dbReference>
<evidence type="ECO:0000256" key="2">
    <source>
        <dbReference type="SAM" id="SignalP"/>
    </source>
</evidence>
<name>V2Y8B7_9FIRM</name>
<protein>
    <recommendedName>
        <fullName evidence="3">DUF4300 domain-containing protein</fullName>
    </recommendedName>
</protein>
<feature type="compositionally biased region" description="Basic and acidic residues" evidence="1">
    <location>
        <begin position="27"/>
        <end position="37"/>
    </location>
</feature>
<accession>V2Y8B7</accession>
<feature type="signal peptide" evidence="2">
    <location>
        <begin position="1"/>
        <end position="22"/>
    </location>
</feature>
<dbReference type="PROSITE" id="PS51257">
    <property type="entry name" value="PROKAR_LIPOPROTEIN"/>
    <property type="match status" value="1"/>
</dbReference>
<dbReference type="eggNOG" id="ENOG502ZA0R">
    <property type="taxonomic scope" value="Bacteria"/>
</dbReference>
<dbReference type="AlphaFoldDB" id="V2Y8B7"/>
<proteinExistence type="predicted"/>
<organism evidence="4 5">
    <name type="scientific">Catonella morbi ATCC 51271</name>
    <dbReference type="NCBI Taxonomy" id="592026"/>
    <lineage>
        <taxon>Bacteria</taxon>
        <taxon>Bacillati</taxon>
        <taxon>Bacillota</taxon>
        <taxon>Clostridia</taxon>
        <taxon>Lachnospirales</taxon>
        <taxon>Lachnospiraceae</taxon>
        <taxon>Catonella</taxon>
    </lineage>
</organism>
<dbReference type="HOGENOM" id="CLU_061772_0_0_9"/>
<keyword evidence="5" id="KW-1185">Reference proteome</keyword>